<dbReference type="Gene3D" id="3.40.50.620">
    <property type="entry name" value="HUPs"/>
    <property type="match status" value="1"/>
</dbReference>
<dbReference type="EC" id="2.7.7.3" evidence="9"/>
<comment type="subcellular location">
    <subcellularLocation>
        <location evidence="9">Cytoplasm</location>
    </subcellularLocation>
</comment>
<dbReference type="PANTHER" id="PTHR21342:SF1">
    <property type="entry name" value="PHOSPHOPANTETHEINE ADENYLYLTRANSFERASE"/>
    <property type="match status" value="1"/>
</dbReference>
<evidence type="ECO:0000256" key="6">
    <source>
        <dbReference type="ARBA" id="ARBA00022842"/>
    </source>
</evidence>
<evidence type="ECO:0000256" key="2">
    <source>
        <dbReference type="ARBA" id="ARBA00022679"/>
    </source>
</evidence>
<evidence type="ECO:0000256" key="5">
    <source>
        <dbReference type="ARBA" id="ARBA00022840"/>
    </source>
</evidence>
<evidence type="ECO:0000256" key="4">
    <source>
        <dbReference type="ARBA" id="ARBA00022741"/>
    </source>
</evidence>
<accession>A0A0R1RIF1</accession>
<dbReference type="Proteomes" id="UP000051790">
    <property type="component" value="Unassembled WGS sequence"/>
</dbReference>
<feature type="domain" description="Cytidyltransferase-like" evidence="10">
    <location>
        <begin position="6"/>
        <end position="135"/>
    </location>
</feature>
<evidence type="ECO:0000256" key="9">
    <source>
        <dbReference type="HAMAP-Rule" id="MF_00151"/>
    </source>
</evidence>
<dbReference type="EMBL" id="AZEU01000018">
    <property type="protein sequence ID" value="KRL53256.1"/>
    <property type="molecule type" value="Genomic_DNA"/>
</dbReference>
<comment type="similarity">
    <text evidence="9">Belongs to the bacterial CoaD family.</text>
</comment>
<keyword evidence="1 9" id="KW-0963">Cytoplasm</keyword>
<evidence type="ECO:0000256" key="1">
    <source>
        <dbReference type="ARBA" id="ARBA00022490"/>
    </source>
</evidence>
<dbReference type="NCBIfam" id="TIGR00125">
    <property type="entry name" value="cyt_tran_rel"/>
    <property type="match status" value="1"/>
</dbReference>
<keyword evidence="2 9" id="KW-0808">Transferase</keyword>
<keyword evidence="7 9" id="KW-0173">Coenzyme A biosynthesis</keyword>
<dbReference type="InterPro" id="IPR014729">
    <property type="entry name" value="Rossmann-like_a/b/a_fold"/>
</dbReference>
<dbReference type="HAMAP" id="MF_00151">
    <property type="entry name" value="PPAT_bact"/>
    <property type="match status" value="1"/>
</dbReference>
<dbReference type="InterPro" id="IPR004821">
    <property type="entry name" value="Cyt_trans-like"/>
</dbReference>
<organism evidence="11 12">
    <name type="scientific">Lacticaseibacillus manihotivorans DSM 13343 = JCM 12514</name>
    <dbReference type="NCBI Taxonomy" id="1423769"/>
    <lineage>
        <taxon>Bacteria</taxon>
        <taxon>Bacillati</taxon>
        <taxon>Bacillota</taxon>
        <taxon>Bacilli</taxon>
        <taxon>Lactobacillales</taxon>
        <taxon>Lactobacillaceae</taxon>
        <taxon>Lacticaseibacillus</taxon>
    </lineage>
</organism>
<gene>
    <name evidence="9" type="primary">coaD</name>
    <name evidence="11" type="ORF">FD01_GL001361</name>
</gene>
<comment type="caution">
    <text evidence="11">The sequence shown here is derived from an EMBL/GenBank/DDBJ whole genome shotgun (WGS) entry which is preliminary data.</text>
</comment>
<feature type="binding site" evidence="9">
    <location>
        <position position="42"/>
    </location>
    <ligand>
        <name>substrate</name>
    </ligand>
</feature>
<dbReference type="CDD" id="cd02163">
    <property type="entry name" value="PPAT"/>
    <property type="match status" value="1"/>
</dbReference>
<dbReference type="PANTHER" id="PTHR21342">
    <property type="entry name" value="PHOSPHOPANTETHEINE ADENYLYLTRANSFERASE"/>
    <property type="match status" value="1"/>
</dbReference>
<dbReference type="InterPro" id="IPR001980">
    <property type="entry name" value="PPAT"/>
</dbReference>
<dbReference type="GO" id="GO:0015937">
    <property type="term" value="P:coenzyme A biosynthetic process"/>
    <property type="evidence" value="ECO:0007669"/>
    <property type="project" value="UniProtKB-UniRule"/>
</dbReference>
<dbReference type="UniPathway" id="UPA00241">
    <property type="reaction ID" value="UER00355"/>
</dbReference>
<keyword evidence="5 9" id="KW-0067">ATP-binding</keyword>
<keyword evidence="6 9" id="KW-0460">Magnesium</keyword>
<feature type="binding site" evidence="9">
    <location>
        <position position="18"/>
    </location>
    <ligand>
        <name>ATP</name>
        <dbReference type="ChEBI" id="CHEBI:30616"/>
    </ligand>
</feature>
<dbReference type="PATRIC" id="fig|1423769.4.peg.1462"/>
<comment type="cofactor">
    <cofactor evidence="9">
        <name>Mg(2+)</name>
        <dbReference type="ChEBI" id="CHEBI:18420"/>
    </cofactor>
</comment>
<dbReference type="GO" id="GO:0005737">
    <property type="term" value="C:cytoplasm"/>
    <property type="evidence" value="ECO:0007669"/>
    <property type="project" value="UniProtKB-SubCell"/>
</dbReference>
<comment type="catalytic activity">
    <reaction evidence="8 9">
        <text>(R)-4'-phosphopantetheine + ATP + H(+) = 3'-dephospho-CoA + diphosphate</text>
        <dbReference type="Rhea" id="RHEA:19801"/>
        <dbReference type="ChEBI" id="CHEBI:15378"/>
        <dbReference type="ChEBI" id="CHEBI:30616"/>
        <dbReference type="ChEBI" id="CHEBI:33019"/>
        <dbReference type="ChEBI" id="CHEBI:57328"/>
        <dbReference type="ChEBI" id="CHEBI:61723"/>
        <dbReference type="EC" id="2.7.7.3"/>
    </reaction>
</comment>
<comment type="subunit">
    <text evidence="9">Homohexamer.</text>
</comment>
<feature type="binding site" evidence="9">
    <location>
        <begin position="125"/>
        <end position="131"/>
    </location>
    <ligand>
        <name>ATP</name>
        <dbReference type="ChEBI" id="CHEBI:30616"/>
    </ligand>
</feature>
<feature type="site" description="Transition state stabilizer" evidence="9">
    <location>
        <position position="18"/>
    </location>
</feature>
<feature type="binding site" evidence="9">
    <location>
        <position position="89"/>
    </location>
    <ligand>
        <name>substrate</name>
    </ligand>
</feature>
<dbReference type="AlphaFoldDB" id="A0A0R1RIF1"/>
<reference evidence="11 12" key="1">
    <citation type="journal article" date="2015" name="Genome Announc.">
        <title>Expanding the biotechnology potential of lactobacilli through comparative genomics of 213 strains and associated genera.</title>
        <authorList>
            <person name="Sun Z."/>
            <person name="Harris H.M."/>
            <person name="McCann A."/>
            <person name="Guo C."/>
            <person name="Argimon S."/>
            <person name="Zhang W."/>
            <person name="Yang X."/>
            <person name="Jeffery I.B."/>
            <person name="Cooney J.C."/>
            <person name="Kagawa T.F."/>
            <person name="Liu W."/>
            <person name="Song Y."/>
            <person name="Salvetti E."/>
            <person name="Wrobel A."/>
            <person name="Rasinkangas P."/>
            <person name="Parkhill J."/>
            <person name="Rea M.C."/>
            <person name="O'Sullivan O."/>
            <person name="Ritari J."/>
            <person name="Douillard F.P."/>
            <person name="Paul Ross R."/>
            <person name="Yang R."/>
            <person name="Briner A.E."/>
            <person name="Felis G.E."/>
            <person name="de Vos W.M."/>
            <person name="Barrangou R."/>
            <person name="Klaenhammer T.R."/>
            <person name="Caufield P.W."/>
            <person name="Cui Y."/>
            <person name="Zhang H."/>
            <person name="O'Toole P.W."/>
        </authorList>
    </citation>
    <scope>NUCLEOTIDE SEQUENCE [LARGE SCALE GENOMIC DNA]</scope>
    <source>
        <strain evidence="11 12">DSM 13343</strain>
    </source>
</reference>
<evidence type="ECO:0000313" key="12">
    <source>
        <dbReference type="Proteomes" id="UP000051790"/>
    </source>
</evidence>
<evidence type="ECO:0000256" key="7">
    <source>
        <dbReference type="ARBA" id="ARBA00022993"/>
    </source>
</evidence>
<evidence type="ECO:0000256" key="8">
    <source>
        <dbReference type="ARBA" id="ARBA00029346"/>
    </source>
</evidence>
<evidence type="ECO:0000259" key="10">
    <source>
        <dbReference type="Pfam" id="PF01467"/>
    </source>
</evidence>
<evidence type="ECO:0000313" key="11">
    <source>
        <dbReference type="EMBL" id="KRL53256.1"/>
    </source>
</evidence>
<dbReference type="GO" id="GO:0004595">
    <property type="term" value="F:pantetheine-phosphate adenylyltransferase activity"/>
    <property type="evidence" value="ECO:0007669"/>
    <property type="project" value="UniProtKB-UniRule"/>
</dbReference>
<dbReference type="SUPFAM" id="SSF52374">
    <property type="entry name" value="Nucleotidylyl transferase"/>
    <property type="match status" value="1"/>
</dbReference>
<comment type="function">
    <text evidence="9">Reversibly transfers an adenylyl group from ATP to 4'-phosphopantetheine, yielding dephospho-CoA (dPCoA) and pyrophosphate.</text>
</comment>
<dbReference type="GO" id="GO:0005524">
    <property type="term" value="F:ATP binding"/>
    <property type="evidence" value="ECO:0007669"/>
    <property type="project" value="UniProtKB-KW"/>
</dbReference>
<proteinExistence type="inferred from homology"/>
<dbReference type="RefSeq" id="WP_054713832.1">
    <property type="nucleotide sequence ID" value="NZ_AZEU01000018.1"/>
</dbReference>
<keyword evidence="3 9" id="KW-0548">Nucleotidyltransferase</keyword>
<keyword evidence="4 9" id="KW-0547">Nucleotide-binding</keyword>
<comment type="pathway">
    <text evidence="9">Cofactor biosynthesis; coenzyme A biosynthesis; CoA from (R)-pantothenate: step 4/5.</text>
</comment>
<feature type="binding site" evidence="9">
    <location>
        <begin position="10"/>
        <end position="11"/>
    </location>
    <ligand>
        <name>ATP</name>
        <dbReference type="ChEBI" id="CHEBI:30616"/>
    </ligand>
</feature>
<feature type="binding site" evidence="9">
    <location>
        <position position="100"/>
    </location>
    <ligand>
        <name>ATP</name>
        <dbReference type="ChEBI" id="CHEBI:30616"/>
    </ligand>
</feature>
<protein>
    <recommendedName>
        <fullName evidence="9">Phosphopantetheine adenylyltransferase</fullName>
        <ecNumber evidence="9">2.7.7.3</ecNumber>
    </recommendedName>
    <alternativeName>
        <fullName evidence="9">Dephospho-CoA pyrophosphorylase</fullName>
    </alternativeName>
    <alternativeName>
        <fullName evidence="9">Pantetheine-phosphate adenylyltransferase</fullName>
        <shortName evidence="9">PPAT</shortName>
    </alternativeName>
</protein>
<dbReference type="OrthoDB" id="9806661at2"/>
<feature type="binding site" evidence="9">
    <location>
        <position position="75"/>
    </location>
    <ligand>
        <name>substrate</name>
    </ligand>
</feature>
<feature type="binding site" evidence="9">
    <location>
        <position position="10"/>
    </location>
    <ligand>
        <name>substrate</name>
    </ligand>
</feature>
<evidence type="ECO:0000256" key="3">
    <source>
        <dbReference type="ARBA" id="ARBA00022695"/>
    </source>
</evidence>
<dbReference type="NCBIfam" id="TIGR01510">
    <property type="entry name" value="coaD_prev_kdtB"/>
    <property type="match status" value="1"/>
</dbReference>
<keyword evidence="12" id="KW-1185">Reference proteome</keyword>
<name>A0A0R1RIF1_9LACO</name>
<sequence length="165" mass="17785">MTRKAIFPGSFDPFTNGHLDTVTRAASLFDDVIIACMTNIKKHPLFSADEKQALIQAAVANLPNVKVVALPHQLTVAFAQSLGAQYMVRGLRSPQDFAYEADVATINSQLAPQVETVFLLADPKYRNLSSSMVKEVASFGADVSKLVPANIAQALSEKFGGDHHA</sequence>
<dbReference type="PRINTS" id="PR01020">
    <property type="entry name" value="LPSBIOSNTHSS"/>
</dbReference>
<dbReference type="Pfam" id="PF01467">
    <property type="entry name" value="CTP_transf_like"/>
    <property type="match status" value="1"/>
</dbReference>
<feature type="binding site" evidence="9">
    <location>
        <begin position="90"/>
        <end position="92"/>
    </location>
    <ligand>
        <name>ATP</name>
        <dbReference type="ChEBI" id="CHEBI:30616"/>
    </ligand>
</feature>